<evidence type="ECO:0000256" key="5">
    <source>
        <dbReference type="ARBA" id="ARBA00023242"/>
    </source>
</evidence>
<comment type="similarity">
    <text evidence="2">Belongs to the REXO1/REXO3 family.</text>
</comment>
<evidence type="ECO:0000256" key="3">
    <source>
        <dbReference type="ARBA" id="ARBA00022722"/>
    </source>
</evidence>
<dbReference type="GO" id="GO:0004527">
    <property type="term" value="F:exonuclease activity"/>
    <property type="evidence" value="ECO:0007669"/>
    <property type="project" value="InterPro"/>
</dbReference>
<evidence type="ECO:0000313" key="7">
    <source>
        <dbReference type="Proteomes" id="UP000251960"/>
    </source>
</evidence>
<evidence type="ECO:0000256" key="2">
    <source>
        <dbReference type="ARBA" id="ARBA00006357"/>
    </source>
</evidence>
<evidence type="ECO:0000256" key="4">
    <source>
        <dbReference type="ARBA" id="ARBA00022801"/>
    </source>
</evidence>
<dbReference type="InterPro" id="IPR036397">
    <property type="entry name" value="RNaseH_sf"/>
</dbReference>
<dbReference type="InterPro" id="IPR047021">
    <property type="entry name" value="REXO1/3/4-like"/>
</dbReference>
<evidence type="ECO:0000313" key="6">
    <source>
        <dbReference type="EMBL" id="PWZ17447.1"/>
    </source>
</evidence>
<dbReference type="EMBL" id="NCVQ01000007">
    <property type="protein sequence ID" value="PWZ17447.1"/>
    <property type="molecule type" value="Genomic_DNA"/>
</dbReference>
<dbReference type="InterPro" id="IPR012337">
    <property type="entry name" value="RNaseH-like_sf"/>
</dbReference>
<comment type="subcellular location">
    <subcellularLocation>
        <location evidence="1">Nucleus</location>
    </subcellularLocation>
</comment>
<dbReference type="PANTHER" id="PTHR12801:SF115">
    <property type="entry name" value="FI18136P1-RELATED"/>
    <property type="match status" value="1"/>
</dbReference>
<dbReference type="GO" id="GO:0005634">
    <property type="term" value="C:nucleus"/>
    <property type="evidence" value="ECO:0007669"/>
    <property type="project" value="UniProtKB-SubCell"/>
</dbReference>
<organism evidence="6 7">
    <name type="scientific">Zea mays</name>
    <name type="common">Maize</name>
    <dbReference type="NCBI Taxonomy" id="4577"/>
    <lineage>
        <taxon>Eukaryota</taxon>
        <taxon>Viridiplantae</taxon>
        <taxon>Streptophyta</taxon>
        <taxon>Embryophyta</taxon>
        <taxon>Tracheophyta</taxon>
        <taxon>Spermatophyta</taxon>
        <taxon>Magnoliopsida</taxon>
        <taxon>Liliopsida</taxon>
        <taxon>Poales</taxon>
        <taxon>Poaceae</taxon>
        <taxon>PACMAD clade</taxon>
        <taxon>Panicoideae</taxon>
        <taxon>Andropogonodae</taxon>
        <taxon>Andropogoneae</taxon>
        <taxon>Tripsacinae</taxon>
        <taxon>Zea</taxon>
    </lineage>
</organism>
<gene>
    <name evidence="6" type="primary">SDN3_1</name>
    <name evidence="6" type="ORF">Zm00014a_013831</name>
</gene>
<sequence>MQRRDGCRGVRELVRDERPRGAELEEEQQQCVPYDALEGRLEHAASLARTTSFCSVSAARNRRFMAYRSLVEMKWKDLNQALKIDYSQVIDTTYIFKYANLPTTASPSLNSLCKAILEYLVREEGEPHNCLKDAEAAMNLVLAKLKNEFNDPIEIAASIVTESDFVKLLAHRILVSYYDYG</sequence>
<proteinExistence type="inferred from homology"/>
<dbReference type="Proteomes" id="UP000251960">
    <property type="component" value="Chromosome 6"/>
</dbReference>
<dbReference type="ExpressionAtlas" id="A0A3L6ECS7">
    <property type="expression patterns" value="baseline and differential"/>
</dbReference>
<protein>
    <submittedName>
        <fullName evidence="6">Small RNA degrading nuclease 3</fullName>
    </submittedName>
</protein>
<dbReference type="SUPFAM" id="SSF53098">
    <property type="entry name" value="Ribonuclease H-like"/>
    <property type="match status" value="1"/>
</dbReference>
<reference evidence="6 7" key="1">
    <citation type="journal article" date="2018" name="Nat. Genet.">
        <title>Extensive intraspecific gene order and gene structural variations between Mo17 and other maize genomes.</title>
        <authorList>
            <person name="Sun S."/>
            <person name="Zhou Y."/>
            <person name="Chen J."/>
            <person name="Shi J."/>
            <person name="Zhao H."/>
            <person name="Zhao H."/>
            <person name="Song W."/>
            <person name="Zhang M."/>
            <person name="Cui Y."/>
            <person name="Dong X."/>
            <person name="Liu H."/>
            <person name="Ma X."/>
            <person name="Jiao Y."/>
            <person name="Wang B."/>
            <person name="Wei X."/>
            <person name="Stein J.C."/>
            <person name="Glaubitz J.C."/>
            <person name="Lu F."/>
            <person name="Yu G."/>
            <person name="Liang C."/>
            <person name="Fengler K."/>
            <person name="Li B."/>
            <person name="Rafalski A."/>
            <person name="Schnable P.S."/>
            <person name="Ware D.H."/>
            <person name="Buckler E.S."/>
            <person name="Lai J."/>
        </authorList>
    </citation>
    <scope>NUCLEOTIDE SEQUENCE [LARGE SCALE GENOMIC DNA]</scope>
    <source>
        <strain evidence="7">cv. Missouri 17</strain>
        <tissue evidence="6">Seedling</tissue>
    </source>
</reference>
<keyword evidence="3" id="KW-0540">Nuclease</keyword>
<comment type="caution">
    <text evidence="6">The sequence shown here is derived from an EMBL/GenBank/DDBJ whole genome shotgun (WGS) entry which is preliminary data.</text>
</comment>
<dbReference type="Gene3D" id="3.30.420.10">
    <property type="entry name" value="Ribonuclease H-like superfamily/Ribonuclease H"/>
    <property type="match status" value="1"/>
</dbReference>
<dbReference type="GO" id="GO:0003676">
    <property type="term" value="F:nucleic acid binding"/>
    <property type="evidence" value="ECO:0007669"/>
    <property type="project" value="InterPro"/>
</dbReference>
<dbReference type="PANTHER" id="PTHR12801">
    <property type="entry name" value="RNA EXONUCLEASE REXO1 / RECO3 FAMILY MEMBER-RELATED"/>
    <property type="match status" value="1"/>
</dbReference>
<dbReference type="AlphaFoldDB" id="A0A3L6ECS7"/>
<keyword evidence="5" id="KW-0539">Nucleus</keyword>
<accession>A0A3L6ECS7</accession>
<keyword evidence="4" id="KW-0378">Hydrolase</keyword>
<evidence type="ECO:0000256" key="1">
    <source>
        <dbReference type="ARBA" id="ARBA00004123"/>
    </source>
</evidence>
<name>A0A3L6ECS7_MAIZE</name>